<evidence type="ECO:0000313" key="1">
    <source>
        <dbReference type="EMBL" id="OXA53899.1"/>
    </source>
</evidence>
<sequence>MLRTSAPMKTTKRSLCNMTSFWSIELLSDPITETSQMESQRVFYHEPMPNDIVDSFIDLYENAELSYHIDCEDFSLNSEPILNPDLSQITDQSVPISESQVSIAVATFSMSSSQCAQSTHVIHGIRSYSNSECRCSLCFNPSEPTLQIIEGTRDNVRVTNSELVEWIHVITEEATRKQLPIDFNADSKMVSEEYEIFTGLNREQFDQLRLDLPQRILAFLLGIEHQSSVSDVLSSVTASLAKRFLPRFLGYSSCHITWEEIALRHTSPFVRSLITLPPKNICLVFDATYLYLEKSSSFQLQRQTYSNYKLQNLCKPIVVTTDTGYILAADGPYYGDNNYNDGRILKSMLTPSPDLPAEEYSLLTFLRPRDKATLDRGFQESTARLEELHIDYMMQLFLVGSSSICHISRDRKQ</sequence>
<name>A0A226E8S7_FOLCA</name>
<accession>A0A226E8S7</accession>
<dbReference type="Proteomes" id="UP000198287">
    <property type="component" value="Unassembled WGS sequence"/>
</dbReference>
<comment type="caution">
    <text evidence="1">The sequence shown here is derived from an EMBL/GenBank/DDBJ whole genome shotgun (WGS) entry which is preliminary data.</text>
</comment>
<gene>
    <name evidence="1" type="ORF">Fcan01_11475</name>
</gene>
<reference evidence="1 2" key="1">
    <citation type="submission" date="2015-12" db="EMBL/GenBank/DDBJ databases">
        <title>The genome of Folsomia candida.</title>
        <authorList>
            <person name="Faddeeva A."/>
            <person name="Derks M.F."/>
            <person name="Anvar Y."/>
            <person name="Smit S."/>
            <person name="Van Straalen N."/>
            <person name="Roelofs D."/>
        </authorList>
    </citation>
    <scope>NUCLEOTIDE SEQUENCE [LARGE SCALE GENOMIC DNA]</scope>
    <source>
        <strain evidence="1 2">VU population</strain>
        <tissue evidence="1">Whole body</tissue>
    </source>
</reference>
<evidence type="ECO:0008006" key="3">
    <source>
        <dbReference type="Google" id="ProtNLM"/>
    </source>
</evidence>
<evidence type="ECO:0000313" key="2">
    <source>
        <dbReference type="Proteomes" id="UP000198287"/>
    </source>
</evidence>
<dbReference type="EMBL" id="LNIX01000005">
    <property type="protein sequence ID" value="OXA53899.1"/>
    <property type="molecule type" value="Genomic_DNA"/>
</dbReference>
<dbReference type="OrthoDB" id="10049726at2759"/>
<organism evidence="1 2">
    <name type="scientific">Folsomia candida</name>
    <name type="common">Springtail</name>
    <dbReference type="NCBI Taxonomy" id="158441"/>
    <lineage>
        <taxon>Eukaryota</taxon>
        <taxon>Metazoa</taxon>
        <taxon>Ecdysozoa</taxon>
        <taxon>Arthropoda</taxon>
        <taxon>Hexapoda</taxon>
        <taxon>Collembola</taxon>
        <taxon>Entomobryomorpha</taxon>
        <taxon>Isotomoidea</taxon>
        <taxon>Isotomidae</taxon>
        <taxon>Proisotominae</taxon>
        <taxon>Folsomia</taxon>
    </lineage>
</organism>
<keyword evidence="2" id="KW-1185">Reference proteome</keyword>
<proteinExistence type="predicted"/>
<protein>
    <recommendedName>
        <fullName evidence="3">DDE Tnp4 domain-containing protein</fullName>
    </recommendedName>
</protein>
<dbReference type="AlphaFoldDB" id="A0A226E8S7"/>